<reference evidence="1" key="1">
    <citation type="submission" date="2022-12" db="EMBL/GenBank/DDBJ databases">
        <title>Peptostreptococcus.</title>
        <authorList>
            <person name="Lee S.H."/>
        </authorList>
    </citation>
    <scope>NUCLEOTIDE SEQUENCE</scope>
    <source>
        <strain evidence="1">CBA3647</strain>
    </source>
</reference>
<protein>
    <recommendedName>
        <fullName evidence="3">Phage protein</fullName>
    </recommendedName>
</protein>
<evidence type="ECO:0000313" key="1">
    <source>
        <dbReference type="EMBL" id="WAW15451.1"/>
    </source>
</evidence>
<evidence type="ECO:0000313" key="2">
    <source>
        <dbReference type="Proteomes" id="UP001164187"/>
    </source>
</evidence>
<keyword evidence="2" id="KW-1185">Reference proteome</keyword>
<name>A0ABY7JSK1_9FIRM</name>
<evidence type="ECO:0008006" key="3">
    <source>
        <dbReference type="Google" id="ProtNLM"/>
    </source>
</evidence>
<accession>A0ABY7JSK1</accession>
<proteinExistence type="predicted"/>
<dbReference type="Proteomes" id="UP001164187">
    <property type="component" value="Chromosome"/>
</dbReference>
<dbReference type="Gene3D" id="2.40.10.370">
    <property type="entry name" value="Protein of unknown function DUF3599"/>
    <property type="match status" value="1"/>
</dbReference>
<sequence>MSSRREVIESLYKGTCDIYEYKAVKNEETGRTAKPKPVKINTDPIRCRVSYNSSQTIQQAEGGIVVQNIKLFINPEIVINPGAKIVVTQNGRETAYKYSSVSQVYTDHQEINLEILDKWS</sequence>
<organism evidence="1 2">
    <name type="scientific">Peptostreptococcus equinus</name>
    <dbReference type="NCBI Taxonomy" id="3003601"/>
    <lineage>
        <taxon>Bacteria</taxon>
        <taxon>Bacillati</taxon>
        <taxon>Bacillota</taxon>
        <taxon>Clostridia</taxon>
        <taxon>Peptostreptococcales</taxon>
        <taxon>Peptostreptococcaceae</taxon>
        <taxon>Peptostreptococcus</taxon>
    </lineage>
</organism>
<dbReference type="RefSeq" id="WP_269312124.1">
    <property type="nucleotide sequence ID" value="NZ_CP114052.1"/>
</dbReference>
<gene>
    <name evidence="1" type="ORF">O0R46_03125</name>
</gene>
<dbReference type="EMBL" id="CP114052">
    <property type="protein sequence ID" value="WAW15451.1"/>
    <property type="molecule type" value="Genomic_DNA"/>
</dbReference>
<dbReference type="InterPro" id="IPR038667">
    <property type="entry name" value="XkdH-like_sf"/>
</dbReference>